<dbReference type="InterPro" id="IPR036734">
    <property type="entry name" value="Neur_chan_lig-bd_sf"/>
</dbReference>
<evidence type="ECO:0000256" key="17">
    <source>
        <dbReference type="SAM" id="MobiDB-lite"/>
    </source>
</evidence>
<dbReference type="EnsemblMetazoa" id="LLOJ006061-RA">
    <property type="protein sequence ID" value="LLOJ006061-PA"/>
    <property type="gene ID" value="LLOJ006061"/>
</dbReference>
<dbReference type="PRINTS" id="PR00252">
    <property type="entry name" value="NRIONCHANNEL"/>
</dbReference>
<dbReference type="VEuPathDB" id="VectorBase:LLOJ006061"/>
<feature type="transmembrane region" description="Helical" evidence="16">
    <location>
        <begin position="345"/>
        <end position="369"/>
    </location>
</feature>
<keyword evidence="6 16" id="KW-1133">Transmembrane helix</keyword>
<dbReference type="InterPro" id="IPR006028">
    <property type="entry name" value="GABAA/Glycine_rcpt"/>
</dbReference>
<keyword evidence="11 16" id="KW-0407">Ion channel</keyword>
<comment type="catalytic activity">
    <reaction evidence="12">
        <text>chloride(in) = chloride(out)</text>
        <dbReference type="Rhea" id="RHEA:29823"/>
        <dbReference type="ChEBI" id="CHEBI:17996"/>
    </reaction>
    <physiologicalReaction direction="left-to-right" evidence="12">
        <dbReference type="Rhea" id="RHEA:29824"/>
    </physiologicalReaction>
</comment>
<keyword evidence="4 16" id="KW-0812">Transmembrane</keyword>
<feature type="domain" description="Neurotransmitter-gated ion-channel transmembrane" evidence="19">
    <location>
        <begin position="508"/>
        <end position="693"/>
    </location>
</feature>
<keyword evidence="7 16" id="KW-0406">Ion transport</keyword>
<dbReference type="CDD" id="cd19049">
    <property type="entry name" value="LGIC_TM_anion"/>
    <property type="match status" value="1"/>
</dbReference>
<dbReference type="InterPro" id="IPR038050">
    <property type="entry name" value="Neuro_actylchol_rec"/>
</dbReference>
<proteinExistence type="inferred from homology"/>
<dbReference type="InterPro" id="IPR006201">
    <property type="entry name" value="Neur_channel"/>
</dbReference>
<keyword evidence="5 16" id="KW-0732">Signal</keyword>
<evidence type="ECO:0000256" key="4">
    <source>
        <dbReference type="ARBA" id="ARBA00022692"/>
    </source>
</evidence>
<evidence type="ECO:0000256" key="11">
    <source>
        <dbReference type="ARBA" id="ARBA00023303"/>
    </source>
</evidence>
<dbReference type="PROSITE" id="PS00236">
    <property type="entry name" value="NEUROTR_ION_CHANNEL"/>
    <property type="match status" value="1"/>
</dbReference>
<comment type="subcellular location">
    <subcellularLocation>
        <location evidence="1">Cell membrane</location>
        <topology evidence="1">Multi-pass membrane protein</topology>
    </subcellularLocation>
</comment>
<dbReference type="EMBL" id="AJWK01019416">
    <property type="status" value="NOT_ANNOTATED_CDS"/>
    <property type="molecule type" value="Genomic_DNA"/>
</dbReference>
<dbReference type="PRINTS" id="PR00253">
    <property type="entry name" value="GABAARECEPTR"/>
</dbReference>
<dbReference type="Proteomes" id="UP000092461">
    <property type="component" value="Unassembled WGS sequence"/>
</dbReference>
<feature type="chain" id="PRO_5022251781" description="pH-sensitive chloride channel 2" evidence="16">
    <location>
        <begin position="22"/>
        <end position="699"/>
    </location>
</feature>
<evidence type="ECO:0000256" key="16">
    <source>
        <dbReference type="RuleBase" id="RU000687"/>
    </source>
</evidence>
<evidence type="ECO:0000256" key="5">
    <source>
        <dbReference type="ARBA" id="ARBA00022729"/>
    </source>
</evidence>
<evidence type="ECO:0000256" key="10">
    <source>
        <dbReference type="ARBA" id="ARBA00023286"/>
    </source>
</evidence>
<dbReference type="GO" id="GO:0005886">
    <property type="term" value="C:plasma membrane"/>
    <property type="evidence" value="ECO:0007669"/>
    <property type="project" value="UniProtKB-SubCell"/>
</dbReference>
<feature type="signal peptide" evidence="16">
    <location>
        <begin position="1"/>
        <end position="21"/>
    </location>
</feature>
<dbReference type="GO" id="GO:0005230">
    <property type="term" value="F:extracellular ligand-gated monoatomic ion channel activity"/>
    <property type="evidence" value="ECO:0007669"/>
    <property type="project" value="InterPro"/>
</dbReference>
<evidence type="ECO:0000256" key="12">
    <source>
        <dbReference type="ARBA" id="ARBA00051122"/>
    </source>
</evidence>
<protein>
    <recommendedName>
        <fullName evidence="14">pH-sensitive chloride channel 2</fullName>
    </recommendedName>
    <alternativeName>
        <fullName evidence="15">Ligand-gated chloride channel protein hodor</fullName>
    </alternativeName>
</protein>
<evidence type="ECO:0000256" key="7">
    <source>
        <dbReference type="ARBA" id="ARBA00023065"/>
    </source>
</evidence>
<evidence type="ECO:0000259" key="19">
    <source>
        <dbReference type="Pfam" id="PF02932"/>
    </source>
</evidence>
<dbReference type="InterPro" id="IPR006202">
    <property type="entry name" value="Neur_chan_lig-bd"/>
</dbReference>
<evidence type="ECO:0000256" key="13">
    <source>
        <dbReference type="ARBA" id="ARBA00061606"/>
    </source>
</evidence>
<keyword evidence="8 16" id="KW-0472">Membrane</keyword>
<dbReference type="CDD" id="cd18987">
    <property type="entry name" value="LGIC_ECD_anion"/>
    <property type="match status" value="1"/>
</dbReference>
<evidence type="ECO:0000256" key="2">
    <source>
        <dbReference type="ARBA" id="ARBA00022448"/>
    </source>
</evidence>
<dbReference type="Gene3D" id="1.20.58.390">
    <property type="entry name" value="Neurotransmitter-gated ion-channel transmembrane domain"/>
    <property type="match status" value="2"/>
</dbReference>
<evidence type="ECO:0000256" key="6">
    <source>
        <dbReference type="ARBA" id="ARBA00022989"/>
    </source>
</evidence>
<feature type="transmembrane region" description="Helical" evidence="16">
    <location>
        <begin position="679"/>
        <end position="697"/>
    </location>
</feature>
<evidence type="ECO:0000313" key="21">
    <source>
        <dbReference type="Proteomes" id="UP000092461"/>
    </source>
</evidence>
<keyword evidence="10" id="KW-1071">Ligand-gated ion channel</keyword>
<evidence type="ECO:0000256" key="1">
    <source>
        <dbReference type="ARBA" id="ARBA00004651"/>
    </source>
</evidence>
<feature type="domain" description="Neurotransmitter-gated ion-channel ligand-binding" evidence="18">
    <location>
        <begin position="120"/>
        <end position="345"/>
    </location>
</feature>
<dbReference type="GO" id="GO:0099095">
    <property type="term" value="F:ligand-gated monoatomic anion channel activity"/>
    <property type="evidence" value="ECO:0007669"/>
    <property type="project" value="UniProtKB-ARBA"/>
</dbReference>
<evidence type="ECO:0000259" key="18">
    <source>
        <dbReference type="Pfam" id="PF02931"/>
    </source>
</evidence>
<dbReference type="Pfam" id="PF02931">
    <property type="entry name" value="Neur_chan_LBD"/>
    <property type="match status" value="1"/>
</dbReference>
<dbReference type="Gene3D" id="2.70.170.10">
    <property type="entry name" value="Neurotransmitter-gated ion-channel ligand-binding domain"/>
    <property type="match status" value="1"/>
</dbReference>
<dbReference type="InterPro" id="IPR006029">
    <property type="entry name" value="Neurotrans-gated_channel_TM"/>
</dbReference>
<dbReference type="FunFam" id="2.70.170.10:FF:000042">
    <property type="entry name" value="Blast:Glycine receptor subunit alpha-3"/>
    <property type="match status" value="1"/>
</dbReference>
<evidence type="ECO:0000256" key="8">
    <source>
        <dbReference type="ARBA" id="ARBA00023136"/>
    </source>
</evidence>
<keyword evidence="21" id="KW-1185">Reference proteome</keyword>
<dbReference type="InterPro" id="IPR036719">
    <property type="entry name" value="Neuro-gated_channel_TM_sf"/>
</dbReference>
<feature type="transmembrane region" description="Helical" evidence="16">
    <location>
        <begin position="522"/>
        <end position="545"/>
    </location>
</feature>
<organism evidence="20 21">
    <name type="scientific">Lutzomyia longipalpis</name>
    <name type="common">Sand fly</name>
    <dbReference type="NCBI Taxonomy" id="7200"/>
    <lineage>
        <taxon>Eukaryota</taxon>
        <taxon>Metazoa</taxon>
        <taxon>Ecdysozoa</taxon>
        <taxon>Arthropoda</taxon>
        <taxon>Hexapoda</taxon>
        <taxon>Insecta</taxon>
        <taxon>Pterygota</taxon>
        <taxon>Neoptera</taxon>
        <taxon>Endopterygota</taxon>
        <taxon>Diptera</taxon>
        <taxon>Nematocera</taxon>
        <taxon>Psychodoidea</taxon>
        <taxon>Psychodidae</taxon>
        <taxon>Lutzomyia</taxon>
        <taxon>Lutzomyia</taxon>
    </lineage>
</organism>
<evidence type="ECO:0000256" key="15">
    <source>
        <dbReference type="ARBA" id="ARBA00082029"/>
    </source>
</evidence>
<dbReference type="SUPFAM" id="SSF63712">
    <property type="entry name" value="Nicotinic receptor ligand binding domain-like"/>
    <property type="match status" value="1"/>
</dbReference>
<feature type="domain" description="Neurotransmitter-gated ion-channel transmembrane" evidence="19">
    <location>
        <begin position="353"/>
        <end position="448"/>
    </location>
</feature>
<name>A0A1B0GJ68_LUTLO</name>
<dbReference type="EMBL" id="AJWK01019417">
    <property type="status" value="NOT_ANNOTATED_CDS"/>
    <property type="molecule type" value="Genomic_DNA"/>
</dbReference>
<keyword evidence="3" id="KW-1003">Cell membrane</keyword>
<dbReference type="SUPFAM" id="SSF90112">
    <property type="entry name" value="Neurotransmitter-gated ion-channel transmembrane pore"/>
    <property type="match status" value="2"/>
</dbReference>
<dbReference type="VEuPathDB" id="VectorBase:LLONM1_007719"/>
<evidence type="ECO:0000256" key="9">
    <source>
        <dbReference type="ARBA" id="ARBA00023180"/>
    </source>
</evidence>
<evidence type="ECO:0000256" key="14">
    <source>
        <dbReference type="ARBA" id="ARBA00073427"/>
    </source>
</evidence>
<dbReference type="GO" id="GO:0004888">
    <property type="term" value="F:transmembrane signaling receptor activity"/>
    <property type="evidence" value="ECO:0007669"/>
    <property type="project" value="InterPro"/>
</dbReference>
<dbReference type="InterPro" id="IPR018000">
    <property type="entry name" value="Neurotransmitter_ion_chnl_CS"/>
</dbReference>
<sequence length="699" mass="78724">MERIALVGLLVVALCVLLCDCGEIDVNLLHEISERNATAADIINSSLSELVEEFRATSPAPPPPPPTTTPAVNDQELLIPPATVNANIAQMHNPPKKRGPIVISSEPDCPSLENADELSQTQLLKTLTHGCRYDRLERPVHYGENNTRLPVDVYARAYIYFIQNLEAHDLQFKIHALLQLRYVDPRLVFREVAPNRRESIMGEASLRQSLWVPHVFLANERSSSILGTAEKDILTSISPDGTVIVSTRIQAQLYCWMNLQKFPFDEQHCQTVLESWMYNTSELVLHWEQKSPVTLAPELHLTEYVLLNMWTNETMINADLSDLRHGAFAGNYSSLTFTIHLAREMGFYLMDYFIPSMMIVAISWVSFWLQADQSAPRIMLGTSTMLTFITLASAQGKTLPKVSYIKASEVWFLACTGFIFGSLVEFAFVNTIWRRKKNVELKKVNSKYILKSTLTPRPTRKEIGGNLQKSHSCSSLDAQSITTAAPSYNNYLTVHHHVDLITLASAQGKTLPKVSYIKASEVWFLACTGFIFGSLVEFAFVNTIWRRKKNVELKKVNSKYILKSTLTPRPTRKEIGGNLQKSHSCSSLDAQSITTAAPSYNNYLTVHSFSNNKNILPVITTQSCDDLTQENGTVINVEPDSTSTLQGNNATPPGQPQNTGWTTMTPQEISMWIDRRSRFLFPCAFIVFNIFYWSFVYCL</sequence>
<evidence type="ECO:0000313" key="20">
    <source>
        <dbReference type="EnsemblMetazoa" id="LLOJ006061-PA"/>
    </source>
</evidence>
<dbReference type="EMBL" id="AJWK01019418">
    <property type="status" value="NOT_ANNOTATED_CDS"/>
    <property type="molecule type" value="Genomic_DNA"/>
</dbReference>
<comment type="similarity">
    <text evidence="13 16">Belongs to the ligand-gated ion channel (TC 1.A.9) family.</text>
</comment>
<dbReference type="GO" id="GO:0005254">
    <property type="term" value="F:chloride channel activity"/>
    <property type="evidence" value="ECO:0007669"/>
    <property type="project" value="UniProtKB-ARBA"/>
</dbReference>
<dbReference type="PANTHER" id="PTHR18945">
    <property type="entry name" value="NEUROTRANSMITTER GATED ION CHANNEL"/>
    <property type="match status" value="1"/>
</dbReference>
<keyword evidence="9" id="KW-0325">Glycoprotein</keyword>
<feature type="region of interest" description="Disordered" evidence="17">
    <location>
        <begin position="641"/>
        <end position="661"/>
    </location>
</feature>
<accession>A0A1B0GJ68</accession>
<dbReference type="Pfam" id="PF02932">
    <property type="entry name" value="Neur_chan_memb"/>
    <property type="match status" value="2"/>
</dbReference>
<evidence type="ECO:0000256" key="3">
    <source>
        <dbReference type="ARBA" id="ARBA00022475"/>
    </source>
</evidence>
<reference evidence="20" key="1">
    <citation type="submission" date="2020-05" db="UniProtKB">
        <authorList>
            <consortium name="EnsemblMetazoa"/>
        </authorList>
    </citation>
    <scope>IDENTIFICATION</scope>
    <source>
        <strain evidence="20">Jacobina</strain>
    </source>
</reference>
<keyword evidence="2 16" id="KW-0813">Transport</keyword>
<dbReference type="AlphaFoldDB" id="A0A1B0GJ68"/>
<feature type="transmembrane region" description="Helical" evidence="16">
    <location>
        <begin position="410"/>
        <end position="433"/>
    </location>
</feature>